<dbReference type="EMBL" id="JAXIOK010000017">
    <property type="protein sequence ID" value="KAK4751207.1"/>
    <property type="molecule type" value="Genomic_DNA"/>
</dbReference>
<evidence type="ECO:0000313" key="1">
    <source>
        <dbReference type="EMBL" id="KAK4751207.1"/>
    </source>
</evidence>
<dbReference type="AlphaFoldDB" id="A0AAN7JQ24"/>
<gene>
    <name evidence="1" type="ORF">SAY87_004689</name>
</gene>
<organism evidence="1 2">
    <name type="scientific">Trapa incisa</name>
    <dbReference type="NCBI Taxonomy" id="236973"/>
    <lineage>
        <taxon>Eukaryota</taxon>
        <taxon>Viridiplantae</taxon>
        <taxon>Streptophyta</taxon>
        <taxon>Embryophyta</taxon>
        <taxon>Tracheophyta</taxon>
        <taxon>Spermatophyta</taxon>
        <taxon>Magnoliopsida</taxon>
        <taxon>eudicotyledons</taxon>
        <taxon>Gunneridae</taxon>
        <taxon>Pentapetalae</taxon>
        <taxon>rosids</taxon>
        <taxon>malvids</taxon>
        <taxon>Myrtales</taxon>
        <taxon>Lythraceae</taxon>
        <taxon>Trapa</taxon>
    </lineage>
</organism>
<protein>
    <submittedName>
        <fullName evidence="1">Uncharacterized protein</fullName>
    </submittedName>
</protein>
<proteinExistence type="predicted"/>
<keyword evidence="2" id="KW-1185">Reference proteome</keyword>
<accession>A0AAN7JQ24</accession>
<name>A0AAN7JQ24_9MYRT</name>
<reference evidence="1 2" key="1">
    <citation type="journal article" date="2023" name="Hortic Res">
        <title>Pangenome of water caltrop reveals structural variations and asymmetric subgenome divergence after allopolyploidization.</title>
        <authorList>
            <person name="Zhang X."/>
            <person name="Chen Y."/>
            <person name="Wang L."/>
            <person name="Yuan Y."/>
            <person name="Fang M."/>
            <person name="Shi L."/>
            <person name="Lu R."/>
            <person name="Comes H.P."/>
            <person name="Ma Y."/>
            <person name="Chen Y."/>
            <person name="Huang G."/>
            <person name="Zhou Y."/>
            <person name="Zheng Z."/>
            <person name="Qiu Y."/>
        </authorList>
    </citation>
    <scope>NUCLEOTIDE SEQUENCE [LARGE SCALE GENOMIC DNA]</scope>
    <source>
        <tissue evidence="1">Roots</tissue>
    </source>
</reference>
<evidence type="ECO:0000313" key="2">
    <source>
        <dbReference type="Proteomes" id="UP001345219"/>
    </source>
</evidence>
<comment type="caution">
    <text evidence="1">The sequence shown here is derived from an EMBL/GenBank/DDBJ whole genome shotgun (WGS) entry which is preliminary data.</text>
</comment>
<dbReference type="Proteomes" id="UP001345219">
    <property type="component" value="Chromosome 4"/>
</dbReference>
<sequence>MASYSFPSLSIEVHCKSRVSEIGVPVPRHRTAFSVTFEIHHRVRLTRIYSDSGVTITTKTHAVKVATAEYLSTIVFSDGTSGISHTLMELEVQLLIHQQIIDQIRRAAVHILIGDVYSPRHALYPMTVKIDRLTYRAVILRVGEEIDPEEANERDKPIGEEQEEPLVVESALNSDGDKADPNIGGGGEVAAKLAALQSEVH</sequence>